<dbReference type="AlphaFoldDB" id="A0A0G1T2B9"/>
<keyword evidence="1" id="KW-0472">Membrane</keyword>
<comment type="caution">
    <text evidence="2">The sequence shown here is derived from an EMBL/GenBank/DDBJ whole genome shotgun (WGS) entry which is preliminary data.</text>
</comment>
<reference evidence="2 3" key="1">
    <citation type="journal article" date="2015" name="Nature">
        <title>rRNA introns, odd ribosomes, and small enigmatic genomes across a large radiation of phyla.</title>
        <authorList>
            <person name="Brown C.T."/>
            <person name="Hug L.A."/>
            <person name="Thomas B.C."/>
            <person name="Sharon I."/>
            <person name="Castelle C.J."/>
            <person name="Singh A."/>
            <person name="Wilkins M.J."/>
            <person name="Williams K.H."/>
            <person name="Banfield J.F."/>
        </authorList>
    </citation>
    <scope>NUCLEOTIDE SEQUENCE [LARGE SCALE GENOMIC DNA]</scope>
</reference>
<proteinExistence type="predicted"/>
<protein>
    <submittedName>
        <fullName evidence="2">Uncharacterized protein</fullName>
    </submittedName>
</protein>
<dbReference type="EMBL" id="LCOJ01000002">
    <property type="protein sequence ID" value="KKU75887.1"/>
    <property type="molecule type" value="Genomic_DNA"/>
</dbReference>
<evidence type="ECO:0000256" key="1">
    <source>
        <dbReference type="SAM" id="Phobius"/>
    </source>
</evidence>
<sequence length="215" mass="24150">MEKIKNLFAHGIFRIIKWAFLILAGAFIILVIARVFHFFNLDKTNAQVAKIHATKLILDDVMGKNLPPDPGVDADKTIAGIDANENGIRDDVELAIFGEYPDSAKTRAALLQYALSLQMEFVQPVINTTIVDKVVGEQSRARFCIADSLVPRQTSESERADTDMEKIDNFINFVDNKQLNTEGRKSSQEEFYRYLGNFASSSKEEVCDIDLEILS</sequence>
<evidence type="ECO:0000313" key="2">
    <source>
        <dbReference type="EMBL" id="KKU75887.1"/>
    </source>
</evidence>
<feature type="non-terminal residue" evidence="2">
    <location>
        <position position="215"/>
    </location>
</feature>
<keyword evidence="1" id="KW-0812">Transmembrane</keyword>
<gene>
    <name evidence="2" type="ORF">UY01_C0002G0030</name>
</gene>
<organism evidence="2 3">
    <name type="scientific">Candidatus Nomurabacteria bacterium GW2011_GWB1_47_6</name>
    <dbReference type="NCBI Taxonomy" id="1618749"/>
    <lineage>
        <taxon>Bacteria</taxon>
        <taxon>Candidatus Nomuraibacteriota</taxon>
    </lineage>
</organism>
<evidence type="ECO:0000313" key="3">
    <source>
        <dbReference type="Proteomes" id="UP000034879"/>
    </source>
</evidence>
<keyword evidence="1" id="KW-1133">Transmembrane helix</keyword>
<name>A0A0G1T2B9_9BACT</name>
<accession>A0A0G1T2B9</accession>
<dbReference type="Proteomes" id="UP000034879">
    <property type="component" value="Unassembled WGS sequence"/>
</dbReference>
<feature type="transmembrane region" description="Helical" evidence="1">
    <location>
        <begin position="12"/>
        <end position="36"/>
    </location>
</feature>